<feature type="compositionally biased region" description="Polar residues" evidence="14">
    <location>
        <begin position="159"/>
        <end position="174"/>
    </location>
</feature>
<evidence type="ECO:0000256" key="7">
    <source>
        <dbReference type="ARBA" id="ARBA00022801"/>
    </source>
</evidence>
<evidence type="ECO:0000256" key="12">
    <source>
        <dbReference type="ARBA" id="ARBA00047984"/>
    </source>
</evidence>
<dbReference type="InterPro" id="IPR027417">
    <property type="entry name" value="P-loop_NTPase"/>
</dbReference>
<reference evidence="17 18" key="1">
    <citation type="journal article" date="2020" name="Genomics">
        <title>Complete, high-quality genomes from long-read metagenomic sequencing of two wolf lichen thalli reveals enigmatic genome architecture.</title>
        <authorList>
            <person name="McKenzie S.K."/>
            <person name="Walston R.F."/>
            <person name="Allen J.L."/>
        </authorList>
    </citation>
    <scope>NUCLEOTIDE SEQUENCE [LARGE SCALE GENOMIC DNA]</scope>
    <source>
        <strain evidence="17">WasteWater1</strain>
    </source>
</reference>
<keyword evidence="5" id="KW-0698">rRNA processing</keyword>
<comment type="similarity">
    <text evidence="2">Belongs to the DEAD box helicase family. DDX5/DBP2 subfamily.</text>
</comment>
<dbReference type="EC" id="3.6.4.13" evidence="3"/>
<dbReference type="Pfam" id="PF00271">
    <property type="entry name" value="Helicase_C"/>
    <property type="match status" value="1"/>
</dbReference>
<comment type="caution">
    <text evidence="17">The sequence shown here is derived from an EMBL/GenBank/DDBJ whole genome shotgun (WGS) entry which is preliminary data.</text>
</comment>
<evidence type="ECO:0000259" key="16">
    <source>
        <dbReference type="PROSITE" id="PS51194"/>
    </source>
</evidence>
<evidence type="ECO:0000256" key="6">
    <source>
        <dbReference type="ARBA" id="ARBA00022741"/>
    </source>
</evidence>
<dbReference type="InterPro" id="IPR000629">
    <property type="entry name" value="RNA-helicase_DEAD-box_CS"/>
</dbReference>
<keyword evidence="9 13" id="KW-0067">ATP-binding</keyword>
<dbReference type="InterPro" id="IPR001650">
    <property type="entry name" value="Helicase_C-like"/>
</dbReference>
<proteinExistence type="inferred from homology"/>
<comment type="function">
    <text evidence="11">ATP-dependent RNA helicase required for 60S ribosomal subunit synthesis. Involved in efficient pre-rRNA processing, predominantly at site A3, which is necessary for the normal formation of 25S and 5.8S rRNAs.</text>
</comment>
<sequence>MTEAPASAVLNDGNDHTKKSKKRRREDILKDAVGNGDFGGSKPSKEERREAKRLKKLGEEPGAGPETDEVLQLNGNVGEVEKAAANGDQSESKLSKEARKEARRLKKLAKEQENGHAVAEQLPSNNSVNGIDKASDKATLKAEKARLKAEKKSAKTENTDGGSQPNSTKGTFDSGSGYVEDRVLAALPQSEIDDFLSTNFITISDPTSSTNLRPITQFSHLPTHHTTSPSPFTAFKSPTPIQSAAWPFLLSGRDVIGVAETGSGKTLAFGVPCIRSITSSSRTRGSPARAVIVSPTRELAAQIHTQMETLASPAHLSTVCVYGGVPKDPQRLALKTAHIIVATPGRLNDLINEGSADLSNVNYVVLDEADRMLDKGFEEEIRKIIATTPTKGRQTLMFTATWPPSVRDLASTFMKTPVHISIGADNPTGELRANTKITQLVEVVDPRQKETRLLQLLKQHQGAGAKKNDRILVFCLYKKEAARIESFLSARGMKAAGIHGDMSQDKRTASLSAFKTGTCPLLVATDVAARGLDIPAVKAVINVTFPLTVEDYVHRIGRTGRAGADGLAITLFTEHDKAQSGALINVLRAAGQEIPEELLRFGTTVKKKGHEAYGAFYKGPGVGGKKEGTKIKFD</sequence>
<dbReference type="PROSITE" id="PS51194">
    <property type="entry name" value="HELICASE_CTER"/>
    <property type="match status" value="1"/>
</dbReference>
<keyword evidence="7 13" id="KW-0378">Hydrolase</keyword>
<feature type="domain" description="Helicase ATP-binding" evidence="15">
    <location>
        <begin position="246"/>
        <end position="420"/>
    </location>
</feature>
<dbReference type="PROSITE" id="PS51192">
    <property type="entry name" value="HELICASE_ATP_BIND_1"/>
    <property type="match status" value="1"/>
</dbReference>
<comment type="catalytic activity">
    <reaction evidence="12">
        <text>ATP + H2O = ADP + phosphate + H(+)</text>
        <dbReference type="Rhea" id="RHEA:13065"/>
        <dbReference type="ChEBI" id="CHEBI:15377"/>
        <dbReference type="ChEBI" id="CHEBI:15378"/>
        <dbReference type="ChEBI" id="CHEBI:30616"/>
        <dbReference type="ChEBI" id="CHEBI:43474"/>
        <dbReference type="ChEBI" id="CHEBI:456216"/>
        <dbReference type="EC" id="3.6.4.13"/>
    </reaction>
</comment>
<evidence type="ECO:0000256" key="1">
    <source>
        <dbReference type="ARBA" id="ARBA00004604"/>
    </source>
</evidence>
<dbReference type="SUPFAM" id="SSF52540">
    <property type="entry name" value="P-loop containing nucleoside triphosphate hydrolases"/>
    <property type="match status" value="1"/>
</dbReference>
<comment type="subcellular location">
    <subcellularLocation>
        <location evidence="1">Nucleus</location>
        <location evidence="1">Nucleolus</location>
    </subcellularLocation>
</comment>
<protein>
    <recommendedName>
        <fullName evidence="3">RNA helicase</fullName>
        <ecNumber evidence="3">3.6.4.13</ecNumber>
    </recommendedName>
</protein>
<feature type="domain" description="Helicase C-terminal" evidence="16">
    <location>
        <begin position="452"/>
        <end position="602"/>
    </location>
</feature>
<dbReference type="GO" id="GO:0003676">
    <property type="term" value="F:nucleic acid binding"/>
    <property type="evidence" value="ECO:0007669"/>
    <property type="project" value="InterPro"/>
</dbReference>
<dbReference type="GO" id="GO:0005524">
    <property type="term" value="F:ATP binding"/>
    <property type="evidence" value="ECO:0007669"/>
    <property type="project" value="UniProtKB-KW"/>
</dbReference>
<evidence type="ECO:0000256" key="8">
    <source>
        <dbReference type="ARBA" id="ARBA00022806"/>
    </source>
</evidence>
<feature type="compositionally biased region" description="Basic and acidic residues" evidence="14">
    <location>
        <begin position="133"/>
        <end position="158"/>
    </location>
</feature>
<dbReference type="RefSeq" id="XP_037156388.1">
    <property type="nucleotide sequence ID" value="XM_037299052.1"/>
</dbReference>
<organism evidence="17 18">
    <name type="scientific">Letharia lupina</name>
    <dbReference type="NCBI Taxonomy" id="560253"/>
    <lineage>
        <taxon>Eukaryota</taxon>
        <taxon>Fungi</taxon>
        <taxon>Dikarya</taxon>
        <taxon>Ascomycota</taxon>
        <taxon>Pezizomycotina</taxon>
        <taxon>Lecanoromycetes</taxon>
        <taxon>OSLEUM clade</taxon>
        <taxon>Lecanoromycetidae</taxon>
        <taxon>Lecanorales</taxon>
        <taxon>Lecanorineae</taxon>
        <taxon>Parmeliaceae</taxon>
        <taxon>Letharia</taxon>
    </lineage>
</organism>
<dbReference type="CDD" id="cd18787">
    <property type="entry name" value="SF2_C_DEAD"/>
    <property type="match status" value="1"/>
</dbReference>
<keyword evidence="4" id="KW-0690">Ribosome biogenesis</keyword>
<dbReference type="InterPro" id="IPR014001">
    <property type="entry name" value="Helicase_ATP-bd"/>
</dbReference>
<accession>A0A8H6FHV3</accession>
<keyword evidence="6 13" id="KW-0547">Nucleotide-binding</keyword>
<evidence type="ECO:0000313" key="18">
    <source>
        <dbReference type="Proteomes" id="UP000593566"/>
    </source>
</evidence>
<evidence type="ECO:0000256" key="11">
    <source>
        <dbReference type="ARBA" id="ARBA00037449"/>
    </source>
</evidence>
<evidence type="ECO:0000256" key="10">
    <source>
        <dbReference type="ARBA" id="ARBA00023242"/>
    </source>
</evidence>
<evidence type="ECO:0000256" key="5">
    <source>
        <dbReference type="ARBA" id="ARBA00022552"/>
    </source>
</evidence>
<evidence type="ECO:0000256" key="9">
    <source>
        <dbReference type="ARBA" id="ARBA00022840"/>
    </source>
</evidence>
<dbReference type="PROSITE" id="PS00039">
    <property type="entry name" value="DEAD_ATP_HELICASE"/>
    <property type="match status" value="1"/>
</dbReference>
<dbReference type="InterPro" id="IPR044742">
    <property type="entry name" value="DEAD/DEAH_RhlB"/>
</dbReference>
<evidence type="ECO:0000256" key="2">
    <source>
        <dbReference type="ARBA" id="ARBA00009334"/>
    </source>
</evidence>
<evidence type="ECO:0000256" key="3">
    <source>
        <dbReference type="ARBA" id="ARBA00012552"/>
    </source>
</evidence>
<dbReference type="Gene3D" id="3.40.50.300">
    <property type="entry name" value="P-loop containing nucleotide triphosphate hydrolases"/>
    <property type="match status" value="2"/>
</dbReference>
<dbReference type="SMART" id="SM00487">
    <property type="entry name" value="DEXDc"/>
    <property type="match status" value="1"/>
</dbReference>
<keyword evidence="8 13" id="KW-0347">Helicase</keyword>
<evidence type="ECO:0000256" key="13">
    <source>
        <dbReference type="RuleBase" id="RU000492"/>
    </source>
</evidence>
<dbReference type="AlphaFoldDB" id="A0A8H6FHV3"/>
<evidence type="ECO:0000259" key="15">
    <source>
        <dbReference type="PROSITE" id="PS51192"/>
    </source>
</evidence>
<dbReference type="GO" id="GO:0003724">
    <property type="term" value="F:RNA helicase activity"/>
    <property type="evidence" value="ECO:0007669"/>
    <property type="project" value="UniProtKB-EC"/>
</dbReference>
<dbReference type="EMBL" id="JACCJB010000004">
    <property type="protein sequence ID" value="KAF6228454.1"/>
    <property type="molecule type" value="Genomic_DNA"/>
</dbReference>
<keyword evidence="18" id="KW-1185">Reference proteome</keyword>
<dbReference type="GeneID" id="59336581"/>
<evidence type="ECO:0000256" key="14">
    <source>
        <dbReference type="SAM" id="MobiDB-lite"/>
    </source>
</evidence>
<dbReference type="SMART" id="SM00490">
    <property type="entry name" value="HELICc"/>
    <property type="match status" value="1"/>
</dbReference>
<evidence type="ECO:0000313" key="17">
    <source>
        <dbReference type="EMBL" id="KAF6228454.1"/>
    </source>
</evidence>
<dbReference type="InterPro" id="IPR011545">
    <property type="entry name" value="DEAD/DEAH_box_helicase_dom"/>
</dbReference>
<dbReference type="Proteomes" id="UP000593566">
    <property type="component" value="Unassembled WGS sequence"/>
</dbReference>
<feature type="region of interest" description="Disordered" evidence="14">
    <location>
        <begin position="1"/>
        <end position="174"/>
    </location>
</feature>
<dbReference type="Pfam" id="PF00270">
    <property type="entry name" value="DEAD"/>
    <property type="match status" value="1"/>
</dbReference>
<dbReference type="CDD" id="cd00268">
    <property type="entry name" value="DEADc"/>
    <property type="match status" value="1"/>
</dbReference>
<dbReference type="GO" id="GO:0016787">
    <property type="term" value="F:hydrolase activity"/>
    <property type="evidence" value="ECO:0007669"/>
    <property type="project" value="UniProtKB-KW"/>
</dbReference>
<keyword evidence="10" id="KW-0539">Nucleus</keyword>
<name>A0A8H6FHV3_9LECA</name>
<feature type="compositionally biased region" description="Basic and acidic residues" evidence="14">
    <location>
        <begin position="90"/>
        <end position="100"/>
    </location>
</feature>
<dbReference type="FunFam" id="3.40.50.300:FF:000008">
    <property type="entry name" value="ATP-dependent RNA helicase RhlB"/>
    <property type="match status" value="1"/>
</dbReference>
<evidence type="ECO:0000256" key="4">
    <source>
        <dbReference type="ARBA" id="ARBA00022517"/>
    </source>
</evidence>
<gene>
    <name evidence="17" type="ORF">HO133_008184</name>
</gene>
<dbReference type="PANTHER" id="PTHR47958">
    <property type="entry name" value="ATP-DEPENDENT RNA HELICASE DBP3"/>
    <property type="match status" value="1"/>
</dbReference>